<dbReference type="Pfam" id="PF13279">
    <property type="entry name" value="4HBT_2"/>
    <property type="match status" value="1"/>
</dbReference>
<keyword evidence="2" id="KW-1185">Reference proteome</keyword>
<protein>
    <submittedName>
        <fullName evidence="1">Acyl-CoA thioesterase</fullName>
        <ecNumber evidence="1">3.1.2.-</ecNumber>
    </submittedName>
</protein>
<gene>
    <name evidence="1" type="ORF">ACFQRI_03935</name>
</gene>
<organism evidence="1 2">
    <name type="scientific">Saccharopolyspora griseoalba</name>
    <dbReference type="NCBI Taxonomy" id="1431848"/>
    <lineage>
        <taxon>Bacteria</taxon>
        <taxon>Bacillati</taxon>
        <taxon>Actinomycetota</taxon>
        <taxon>Actinomycetes</taxon>
        <taxon>Pseudonocardiales</taxon>
        <taxon>Pseudonocardiaceae</taxon>
        <taxon>Saccharopolyspora</taxon>
    </lineage>
</organism>
<dbReference type="Gene3D" id="3.10.129.10">
    <property type="entry name" value="Hotdog Thioesterase"/>
    <property type="match status" value="1"/>
</dbReference>
<comment type="caution">
    <text evidence="1">The sequence shown here is derived from an EMBL/GenBank/DDBJ whole genome shotgun (WGS) entry which is preliminary data.</text>
</comment>
<dbReference type="PANTHER" id="PTHR31793:SF24">
    <property type="entry name" value="LONG-CHAIN ACYL-COA THIOESTERASE FADM"/>
    <property type="match status" value="1"/>
</dbReference>
<name>A0ABW2LG55_9PSEU</name>
<dbReference type="InterPro" id="IPR029069">
    <property type="entry name" value="HotDog_dom_sf"/>
</dbReference>
<accession>A0ABW2LG55</accession>
<dbReference type="SUPFAM" id="SSF54637">
    <property type="entry name" value="Thioesterase/thiol ester dehydrase-isomerase"/>
    <property type="match status" value="1"/>
</dbReference>
<dbReference type="InterPro" id="IPR050563">
    <property type="entry name" value="4-hydroxybenzoyl-CoA_TE"/>
</dbReference>
<dbReference type="Proteomes" id="UP001596504">
    <property type="component" value="Unassembled WGS sequence"/>
</dbReference>
<dbReference type="GO" id="GO:0016787">
    <property type="term" value="F:hydrolase activity"/>
    <property type="evidence" value="ECO:0007669"/>
    <property type="project" value="UniProtKB-KW"/>
</dbReference>
<proteinExistence type="predicted"/>
<dbReference type="CDD" id="cd00586">
    <property type="entry name" value="4HBT"/>
    <property type="match status" value="1"/>
</dbReference>
<evidence type="ECO:0000313" key="2">
    <source>
        <dbReference type="Proteomes" id="UP001596504"/>
    </source>
</evidence>
<keyword evidence="1" id="KW-0378">Hydrolase</keyword>
<dbReference type="RefSeq" id="WP_380664458.1">
    <property type="nucleotide sequence ID" value="NZ_JBHTCJ010000001.1"/>
</dbReference>
<dbReference type="EMBL" id="JBHTCJ010000001">
    <property type="protein sequence ID" value="MFC7340550.1"/>
    <property type="molecule type" value="Genomic_DNA"/>
</dbReference>
<dbReference type="EC" id="3.1.2.-" evidence="1"/>
<sequence length="152" mass="16813">MDAAPFQIRIQVRIYEVDQQRHVTGPAYLQYTDHARYECFRAAGVDVERMLADGVGPVNLETTIRYQDELLAGDEVDVTCRFEWGSGKTCRVEHDLRRRRDGALAAQVRTICGLLDLESRRLLADPAGHLRELASRPEVLGISASGSGSAGA</sequence>
<evidence type="ECO:0000313" key="1">
    <source>
        <dbReference type="EMBL" id="MFC7340550.1"/>
    </source>
</evidence>
<reference evidence="2" key="1">
    <citation type="journal article" date="2019" name="Int. J. Syst. Evol. Microbiol.">
        <title>The Global Catalogue of Microorganisms (GCM) 10K type strain sequencing project: providing services to taxonomists for standard genome sequencing and annotation.</title>
        <authorList>
            <consortium name="The Broad Institute Genomics Platform"/>
            <consortium name="The Broad Institute Genome Sequencing Center for Infectious Disease"/>
            <person name="Wu L."/>
            <person name="Ma J."/>
        </authorList>
    </citation>
    <scope>NUCLEOTIDE SEQUENCE [LARGE SCALE GENOMIC DNA]</scope>
    <source>
        <strain evidence="2">WLHS5</strain>
    </source>
</reference>
<dbReference type="PANTHER" id="PTHR31793">
    <property type="entry name" value="4-HYDROXYBENZOYL-COA THIOESTERASE FAMILY MEMBER"/>
    <property type="match status" value="1"/>
</dbReference>